<evidence type="ECO:0000256" key="1">
    <source>
        <dbReference type="SAM" id="Coils"/>
    </source>
</evidence>
<protein>
    <submittedName>
        <fullName evidence="4">FtsJ-like</fullName>
    </submittedName>
</protein>
<dbReference type="GO" id="GO:0006364">
    <property type="term" value="P:rRNA processing"/>
    <property type="evidence" value="ECO:0007669"/>
    <property type="project" value="InterPro"/>
</dbReference>
<feature type="compositionally biased region" description="Basic and acidic residues" evidence="2">
    <location>
        <begin position="120"/>
        <end position="137"/>
    </location>
</feature>
<dbReference type="GO" id="GO:0008168">
    <property type="term" value="F:methyltransferase activity"/>
    <property type="evidence" value="ECO:0007669"/>
    <property type="project" value="InterPro"/>
</dbReference>
<dbReference type="InterPro" id="IPR012920">
    <property type="entry name" value="rRNA_MeTfrase_SPB1-like_C"/>
</dbReference>
<evidence type="ECO:0000313" key="4">
    <source>
        <dbReference type="EMBL" id="ABE02250.1"/>
    </source>
</evidence>
<keyword evidence="1" id="KW-0175">Coiled coil</keyword>
<dbReference type="AlphaFoldDB" id="Q1W1I1"/>
<feature type="non-terminal residue" evidence="4">
    <location>
        <position position="1"/>
    </location>
</feature>
<feature type="region of interest" description="Disordered" evidence="2">
    <location>
        <begin position="100"/>
        <end position="145"/>
    </location>
</feature>
<feature type="coiled-coil region" evidence="1">
    <location>
        <begin position="24"/>
        <end position="66"/>
    </location>
</feature>
<organism evidence="4">
    <name type="scientific">Artemia franciscana</name>
    <name type="common">Brine shrimp</name>
    <name type="synonym">Artemia sanfranciscana</name>
    <dbReference type="NCBI Taxonomy" id="6661"/>
    <lineage>
        <taxon>Eukaryota</taxon>
        <taxon>Metazoa</taxon>
        <taxon>Ecdysozoa</taxon>
        <taxon>Arthropoda</taxon>
        <taxon>Crustacea</taxon>
        <taxon>Branchiopoda</taxon>
        <taxon>Anostraca</taxon>
        <taxon>Artemiidae</taxon>
        <taxon>Artemia</taxon>
    </lineage>
</organism>
<dbReference type="GO" id="GO:0005634">
    <property type="term" value="C:nucleus"/>
    <property type="evidence" value="ECO:0007669"/>
    <property type="project" value="InterPro"/>
</dbReference>
<dbReference type="EMBL" id="DQ448219">
    <property type="protein sequence ID" value="ABE02250.1"/>
    <property type="molecule type" value="mRNA"/>
</dbReference>
<reference evidence="4" key="1">
    <citation type="submission" date="2006-03" db="EMBL/GenBank/DDBJ databases">
        <title>Isolation of an mRNA for an FtsJ homolog from Artemia franciscana.</title>
        <authorList>
            <person name="Patel P."/>
            <person name="Greffer C."/>
            <person name="Vershon A.K."/>
            <person name="Nemeroff M.E."/>
        </authorList>
    </citation>
    <scope>NUCLEOTIDE SEQUENCE</scope>
</reference>
<feature type="domain" description="Ribosomal RNA methyltransferase SPB1-like C-terminal" evidence="3">
    <location>
        <begin position="1"/>
        <end position="136"/>
    </location>
</feature>
<proteinExistence type="evidence at transcript level"/>
<evidence type="ECO:0000256" key="2">
    <source>
        <dbReference type="SAM" id="MobiDB-lite"/>
    </source>
</evidence>
<name>Q1W1I1_ARTSF</name>
<evidence type="ECO:0000259" key="3">
    <source>
        <dbReference type="Pfam" id="PF07780"/>
    </source>
</evidence>
<dbReference type="Pfam" id="PF07780">
    <property type="entry name" value="Spb1_C"/>
    <property type="match status" value="1"/>
</dbReference>
<sequence>FVNDENQHNKRPPPVTKEMIAQYREELKEANVRTIKKVVEAKARKKQRAMKKMEKVKKKIESISSEMGSNDYDKAQQIRMLYKKALIQKKPKVTYVVSKRNQATSKARHRPKGVEGTYKLVDRRMKADKRGQKAADRRNKKRGKR</sequence>
<accession>Q1W1I1</accession>